<dbReference type="GO" id="GO:0008821">
    <property type="term" value="F:crossover junction DNA endonuclease activity"/>
    <property type="evidence" value="ECO:0007669"/>
    <property type="project" value="TreeGrafter"/>
</dbReference>
<reference evidence="10" key="1">
    <citation type="journal article" date="2020" name="Nat. Commun.">
        <title>Genome sequence of the cluster root forming white lupin.</title>
        <authorList>
            <person name="Hufnagel B."/>
            <person name="Marques A."/>
            <person name="Soriano A."/>
            <person name="Marques L."/>
            <person name="Divol F."/>
            <person name="Doumas P."/>
            <person name="Sallet E."/>
            <person name="Mancinotti D."/>
            <person name="Carrere S."/>
            <person name="Marande W."/>
            <person name="Arribat S."/>
            <person name="Keller J."/>
            <person name="Huneau C."/>
            <person name="Blein T."/>
            <person name="Aime D."/>
            <person name="Laguerre M."/>
            <person name="Taylor J."/>
            <person name="Schubert V."/>
            <person name="Nelson M."/>
            <person name="Geu-Flores F."/>
            <person name="Crespi M."/>
            <person name="Gallardo-Guerrero K."/>
            <person name="Delaux P.-M."/>
            <person name="Salse J."/>
            <person name="Berges H."/>
            <person name="Guyot R."/>
            <person name="Gouzy J."/>
            <person name="Peret B."/>
        </authorList>
    </citation>
    <scope>NUCLEOTIDE SEQUENCE [LARGE SCALE GENOMIC DNA]</scope>
    <source>
        <strain evidence="10">cv. Amiga</strain>
    </source>
</reference>
<comment type="function">
    <text evidence="8">Catalytic subunit of a heterodimeric structure-specific endonuclease that resolves DNA secondary structures generated during DNA repair and recombination. Has endonuclease activity towards branched DNA substrates, introducing single-strand cuts in duplex DNA close to junctions with ss-DNA.</text>
</comment>
<evidence type="ECO:0000256" key="5">
    <source>
        <dbReference type="ARBA" id="ARBA00023172"/>
    </source>
</evidence>
<comment type="caution">
    <text evidence="8">Lacks conserved residue(s) required for the propagation of feature annotation.</text>
</comment>
<sequence>MVLISYNKMVIISLSCLRYKFYGGVQRSNFYTETKMRKRNVTTRSEISRTLINTASDSGIEDEEEAMQLQYQNQNHNEDYGGDGFFACYLLTSLNPRHKRSTYIGFTVNPRRRIRQHNGEIGAGAFRTKKKRPWEMVLCVYGFPTNVSALQFEWAWQHPAKSLAVRKAAAGFKSLSGLASRIKLAYTMLTLPSWQSMNITVNFFSTKYMNHCAGCPILPEHMKVKLGSMNELPCYTERVDGMSANEDYSIDEAEFENNTSNSDSVAEELPCSTERVDGVSEYEGYSLDEAEFENNTNNSDSVPDVCDDSISHDSANSRNKGYKVSAASFGWNQESEATEPPSHSFTSEDQTQSFDSITSQTVKSPLSTTSLKRVEIIEDTDFMHVPNESSAALCQQECEQSGAISAANKNLQVRSTSILPHEAEIIDLSTPSPSCRNIVDSRNRKVSSYVGSDFVDLTKSPIFVQL</sequence>
<dbReference type="FunFam" id="3.40.1440.10:FF:000005">
    <property type="entry name" value="Structure-specific endonuclease subunit SLX1 homolog"/>
    <property type="match status" value="1"/>
</dbReference>
<evidence type="ECO:0000256" key="3">
    <source>
        <dbReference type="ARBA" id="ARBA00022763"/>
    </source>
</evidence>
<keyword evidence="6 8" id="KW-0234">DNA repair</keyword>
<dbReference type="InterPro" id="IPR027520">
    <property type="entry name" value="Slx1"/>
</dbReference>
<keyword evidence="1 8" id="KW-0540">Nuclease</keyword>
<comment type="cofactor">
    <cofactor evidence="8">
        <name>a divalent metal cation</name>
        <dbReference type="ChEBI" id="CHEBI:60240"/>
    </cofactor>
</comment>
<comment type="caution">
    <text evidence="9">The sequence shown here is derived from an EMBL/GenBank/DDBJ whole genome shotgun (WGS) entry which is preliminary data.</text>
</comment>
<evidence type="ECO:0000313" key="9">
    <source>
        <dbReference type="EMBL" id="KAE9591330.1"/>
    </source>
</evidence>
<evidence type="ECO:0000256" key="2">
    <source>
        <dbReference type="ARBA" id="ARBA00022759"/>
    </source>
</evidence>
<evidence type="ECO:0000256" key="1">
    <source>
        <dbReference type="ARBA" id="ARBA00022722"/>
    </source>
</evidence>
<accession>A0A6A4NQ54</accession>
<protein>
    <recommendedName>
        <fullName evidence="8">Structure-specific endonuclease subunit SLX1 homolog</fullName>
        <ecNumber evidence="8">3.1.-.-</ecNumber>
    </recommendedName>
</protein>
<dbReference type="GO" id="GO:0017108">
    <property type="term" value="F:5'-flap endonuclease activity"/>
    <property type="evidence" value="ECO:0007669"/>
    <property type="project" value="InterPro"/>
</dbReference>
<dbReference type="GO" id="GO:0033557">
    <property type="term" value="C:Slx1-Slx4 complex"/>
    <property type="evidence" value="ECO:0007669"/>
    <property type="project" value="UniProtKB-UniRule"/>
</dbReference>
<evidence type="ECO:0000256" key="8">
    <source>
        <dbReference type="HAMAP-Rule" id="MF_03100"/>
    </source>
</evidence>
<evidence type="ECO:0000256" key="7">
    <source>
        <dbReference type="ARBA" id="ARBA00023242"/>
    </source>
</evidence>
<dbReference type="PANTHER" id="PTHR20208">
    <property type="entry name" value="STRUCTURE-SPECIFIC ENDONUCLEASE SUBUNIT SLX1"/>
    <property type="match status" value="1"/>
</dbReference>
<keyword evidence="7 8" id="KW-0539">Nucleus</keyword>
<evidence type="ECO:0000256" key="4">
    <source>
        <dbReference type="ARBA" id="ARBA00022801"/>
    </source>
</evidence>
<dbReference type="Gene3D" id="3.40.1440.10">
    <property type="entry name" value="GIY-YIG endonuclease"/>
    <property type="match status" value="1"/>
</dbReference>
<dbReference type="InterPro" id="IPR050381">
    <property type="entry name" value="SLX1_endonuclease"/>
</dbReference>
<organism evidence="9 10">
    <name type="scientific">Lupinus albus</name>
    <name type="common">White lupine</name>
    <name type="synonym">Lupinus termis</name>
    <dbReference type="NCBI Taxonomy" id="3870"/>
    <lineage>
        <taxon>Eukaryota</taxon>
        <taxon>Viridiplantae</taxon>
        <taxon>Streptophyta</taxon>
        <taxon>Embryophyta</taxon>
        <taxon>Tracheophyta</taxon>
        <taxon>Spermatophyta</taxon>
        <taxon>Magnoliopsida</taxon>
        <taxon>eudicotyledons</taxon>
        <taxon>Gunneridae</taxon>
        <taxon>Pentapetalae</taxon>
        <taxon>rosids</taxon>
        <taxon>fabids</taxon>
        <taxon>Fabales</taxon>
        <taxon>Fabaceae</taxon>
        <taxon>Papilionoideae</taxon>
        <taxon>50 kb inversion clade</taxon>
        <taxon>genistoids sensu lato</taxon>
        <taxon>core genistoids</taxon>
        <taxon>Genisteae</taxon>
        <taxon>Lupinus</taxon>
    </lineage>
</organism>
<dbReference type="InterPro" id="IPR035901">
    <property type="entry name" value="GIY-YIG_endonuc_sf"/>
</dbReference>
<dbReference type="EMBL" id="WOCE01000020">
    <property type="protein sequence ID" value="KAE9591330.1"/>
    <property type="molecule type" value="Genomic_DNA"/>
</dbReference>
<dbReference type="InterPro" id="IPR000305">
    <property type="entry name" value="GIY-YIG_endonuc"/>
</dbReference>
<dbReference type="SUPFAM" id="SSF82771">
    <property type="entry name" value="GIY-YIG endonuclease"/>
    <property type="match status" value="1"/>
</dbReference>
<dbReference type="CDD" id="cd10455">
    <property type="entry name" value="GIY-YIG_SLX1"/>
    <property type="match status" value="1"/>
</dbReference>
<dbReference type="EC" id="3.1.-.-" evidence="8"/>
<keyword evidence="2 8" id="KW-0255">Endonuclease</keyword>
<dbReference type="PROSITE" id="PS50164">
    <property type="entry name" value="GIY_YIG"/>
    <property type="match status" value="1"/>
</dbReference>
<dbReference type="HAMAP" id="MF_03100">
    <property type="entry name" value="Endonuc_su_Slx1"/>
    <property type="match status" value="1"/>
</dbReference>
<dbReference type="GO" id="GO:0000724">
    <property type="term" value="P:double-strand break repair via homologous recombination"/>
    <property type="evidence" value="ECO:0007669"/>
    <property type="project" value="TreeGrafter"/>
</dbReference>
<keyword evidence="4 8" id="KW-0378">Hydrolase</keyword>
<evidence type="ECO:0000313" key="10">
    <source>
        <dbReference type="Proteomes" id="UP000447434"/>
    </source>
</evidence>
<comment type="subcellular location">
    <subcellularLocation>
        <location evidence="8">Nucleus</location>
    </subcellularLocation>
</comment>
<dbReference type="AlphaFoldDB" id="A0A6A4NQ54"/>
<name>A0A6A4NQ54_LUPAL</name>
<dbReference type="Pfam" id="PF01541">
    <property type="entry name" value="GIY-YIG"/>
    <property type="match status" value="1"/>
</dbReference>
<dbReference type="OrthoDB" id="24645at2759"/>
<dbReference type="PANTHER" id="PTHR20208:SF10">
    <property type="entry name" value="STRUCTURE-SPECIFIC ENDONUCLEASE SUBUNIT SLX1"/>
    <property type="match status" value="1"/>
</dbReference>
<dbReference type="Proteomes" id="UP000447434">
    <property type="component" value="Chromosome 20"/>
</dbReference>
<keyword evidence="5 8" id="KW-0233">DNA recombination</keyword>
<gene>
    <name evidence="9" type="ORF">Lalb_Chr20g0117351</name>
</gene>
<comment type="similarity">
    <text evidence="8">Belongs to the SLX1 family.</text>
</comment>
<keyword evidence="10" id="KW-1185">Reference proteome</keyword>
<keyword evidence="3 8" id="KW-0227">DNA damage</keyword>
<evidence type="ECO:0000256" key="6">
    <source>
        <dbReference type="ARBA" id="ARBA00023204"/>
    </source>
</evidence>
<proteinExistence type="inferred from homology"/>
<comment type="subunit">
    <text evidence="8">Forms a heterodimer with a member of the SLX4 family.</text>
</comment>